<evidence type="ECO:0000256" key="1">
    <source>
        <dbReference type="SAM" id="MobiDB-lite"/>
    </source>
</evidence>
<proteinExistence type="predicted"/>
<sequence>MEGWRQTGHISEAYHISQAPARAPPGPFRARNLTRPAGPARRKGRARRGRHALLCWLGECADCAALAQQIPSPEPSRGKGDAEEAATRRRRTRRRRRPSGRAGPDHVRVRVRALPARRGAAVPAAVLLLRVREDGRPARAAGARLAAPRLPELLPRTPRGLFPSSSCCFSAAAAAAPARAVLLLRVRGHGGPARAAARPALLAAPRLPELLPRIPRGEPPSVAAAAAAALPRLRLRLILLLRALRRPRRRRRRRRPRVRARVPPPLRQRRAPRRGLRRRLGRGRRHVRAPGPPPPPPRRGGRLRRRTPPAARPAPGPRRRQGRGAPRPGRVHRRAAHGRGGRARRRLRHLQGGPAPRLPGAEAPLRPPLPLLLHRHLARDAQLLPRLPLPHPVRLRGGGRAGGAGLGAHADHHPLNDRHPPPQPRARWCGGGCSGLGLAHAARAGCHRGRSWWTCQ</sequence>
<organism evidence="2 3">
    <name type="scientific">Panicum virgatum</name>
    <name type="common">Blackwell switchgrass</name>
    <dbReference type="NCBI Taxonomy" id="38727"/>
    <lineage>
        <taxon>Eukaryota</taxon>
        <taxon>Viridiplantae</taxon>
        <taxon>Streptophyta</taxon>
        <taxon>Embryophyta</taxon>
        <taxon>Tracheophyta</taxon>
        <taxon>Spermatophyta</taxon>
        <taxon>Magnoliopsida</taxon>
        <taxon>Liliopsida</taxon>
        <taxon>Poales</taxon>
        <taxon>Poaceae</taxon>
        <taxon>PACMAD clade</taxon>
        <taxon>Panicoideae</taxon>
        <taxon>Panicodae</taxon>
        <taxon>Paniceae</taxon>
        <taxon>Panicinae</taxon>
        <taxon>Panicum</taxon>
        <taxon>Panicum sect. Hiantes</taxon>
    </lineage>
</organism>
<evidence type="ECO:0000313" key="3">
    <source>
        <dbReference type="Proteomes" id="UP000823388"/>
    </source>
</evidence>
<feature type="region of interest" description="Disordered" evidence="1">
    <location>
        <begin position="1"/>
        <end position="46"/>
    </location>
</feature>
<feature type="region of interest" description="Disordered" evidence="1">
    <location>
        <begin position="248"/>
        <end position="364"/>
    </location>
</feature>
<dbReference type="Proteomes" id="UP000823388">
    <property type="component" value="Chromosome 6K"/>
</dbReference>
<feature type="region of interest" description="Disordered" evidence="1">
    <location>
        <begin position="70"/>
        <end position="104"/>
    </location>
</feature>
<feature type="compositionally biased region" description="Basic and acidic residues" evidence="1">
    <location>
        <begin position="76"/>
        <end position="87"/>
    </location>
</feature>
<feature type="compositionally biased region" description="Low complexity" evidence="1">
    <location>
        <begin position="28"/>
        <end position="39"/>
    </location>
</feature>
<dbReference type="EMBL" id="CM029047">
    <property type="protein sequence ID" value="KAG2584392.1"/>
    <property type="molecule type" value="Genomic_DNA"/>
</dbReference>
<feature type="compositionally biased region" description="Low complexity" evidence="1">
    <location>
        <begin position="350"/>
        <end position="364"/>
    </location>
</feature>
<feature type="compositionally biased region" description="Basic residues" evidence="1">
    <location>
        <begin position="329"/>
        <end position="349"/>
    </location>
</feature>
<reference evidence="2" key="1">
    <citation type="submission" date="2020-05" db="EMBL/GenBank/DDBJ databases">
        <title>WGS assembly of Panicum virgatum.</title>
        <authorList>
            <person name="Lovell J.T."/>
            <person name="Jenkins J."/>
            <person name="Shu S."/>
            <person name="Juenger T.E."/>
            <person name="Schmutz J."/>
        </authorList>
    </citation>
    <scope>NUCLEOTIDE SEQUENCE</scope>
    <source>
        <strain evidence="2">AP13</strain>
    </source>
</reference>
<feature type="compositionally biased region" description="Basic residues" evidence="1">
    <location>
        <begin position="248"/>
        <end position="260"/>
    </location>
</feature>
<name>A0A8T0REF2_PANVG</name>
<dbReference type="AlphaFoldDB" id="A0A8T0REF2"/>
<feature type="compositionally biased region" description="Basic residues" evidence="1">
    <location>
        <begin position="88"/>
        <end position="99"/>
    </location>
</feature>
<comment type="caution">
    <text evidence="2">The sequence shown here is derived from an EMBL/GenBank/DDBJ whole genome shotgun (WGS) entry which is preliminary data.</text>
</comment>
<keyword evidence="3" id="KW-1185">Reference proteome</keyword>
<protein>
    <submittedName>
        <fullName evidence="2">Uncharacterized protein</fullName>
    </submittedName>
</protein>
<evidence type="ECO:0000313" key="2">
    <source>
        <dbReference type="EMBL" id="KAG2584392.1"/>
    </source>
</evidence>
<accession>A0A8T0REF2</accession>
<feature type="compositionally biased region" description="Basic residues" evidence="1">
    <location>
        <begin position="267"/>
        <end position="288"/>
    </location>
</feature>
<gene>
    <name evidence="2" type="ORF">PVAP13_6KG293806</name>
</gene>